<dbReference type="RefSeq" id="WP_211927969.1">
    <property type="nucleotide sequence ID" value="NZ_JAGQFT020000006.1"/>
</dbReference>
<dbReference type="InterPro" id="IPR057326">
    <property type="entry name" value="KR_dom"/>
</dbReference>
<dbReference type="CDD" id="cd05233">
    <property type="entry name" value="SDR_c"/>
    <property type="match status" value="1"/>
</dbReference>
<dbReference type="EMBL" id="JAGQFT020000006">
    <property type="protein sequence ID" value="MBS7457607.1"/>
    <property type="molecule type" value="Genomic_DNA"/>
</dbReference>
<evidence type="ECO:0000313" key="5">
    <source>
        <dbReference type="EMBL" id="MBR0564104.1"/>
    </source>
</evidence>
<feature type="domain" description="Ketoreductase" evidence="4">
    <location>
        <begin position="7"/>
        <end position="190"/>
    </location>
</feature>
<evidence type="ECO:0000259" key="4">
    <source>
        <dbReference type="SMART" id="SM00822"/>
    </source>
</evidence>
<organism evidence="5">
    <name type="scientific">Coralloluteibacterium stylophorae</name>
    <dbReference type="NCBI Taxonomy" id="1776034"/>
    <lineage>
        <taxon>Bacteria</taxon>
        <taxon>Pseudomonadati</taxon>
        <taxon>Pseudomonadota</taxon>
        <taxon>Gammaproteobacteria</taxon>
        <taxon>Lysobacterales</taxon>
        <taxon>Lysobacteraceae</taxon>
        <taxon>Coralloluteibacterium</taxon>
    </lineage>
</organism>
<dbReference type="Pfam" id="PF00106">
    <property type="entry name" value="adh_short"/>
    <property type="match status" value="1"/>
</dbReference>
<dbReference type="GO" id="GO:0016020">
    <property type="term" value="C:membrane"/>
    <property type="evidence" value="ECO:0007669"/>
    <property type="project" value="TreeGrafter"/>
</dbReference>
<dbReference type="SUPFAM" id="SSF51735">
    <property type="entry name" value="NAD(P)-binding Rossmann-fold domains"/>
    <property type="match status" value="1"/>
</dbReference>
<evidence type="ECO:0000313" key="6">
    <source>
        <dbReference type="EMBL" id="MBS7457607.1"/>
    </source>
</evidence>
<dbReference type="PANTHER" id="PTHR44196">
    <property type="entry name" value="DEHYDROGENASE/REDUCTASE SDR FAMILY MEMBER 7B"/>
    <property type="match status" value="1"/>
</dbReference>
<keyword evidence="2" id="KW-0560">Oxidoreductase</keyword>
<dbReference type="PRINTS" id="PR00080">
    <property type="entry name" value="SDRFAMILY"/>
</dbReference>
<protein>
    <submittedName>
        <fullName evidence="5">SDR family oxidoreductase</fullName>
    </submittedName>
</protein>
<evidence type="ECO:0000256" key="1">
    <source>
        <dbReference type="ARBA" id="ARBA00006484"/>
    </source>
</evidence>
<dbReference type="InterPro" id="IPR036291">
    <property type="entry name" value="NAD(P)-bd_dom_sf"/>
</dbReference>
<evidence type="ECO:0000256" key="3">
    <source>
        <dbReference type="RuleBase" id="RU000363"/>
    </source>
</evidence>
<evidence type="ECO:0000313" key="7">
    <source>
        <dbReference type="Proteomes" id="UP000675747"/>
    </source>
</evidence>
<dbReference type="Gene3D" id="3.40.50.720">
    <property type="entry name" value="NAD(P)-binding Rossmann-like Domain"/>
    <property type="match status" value="1"/>
</dbReference>
<keyword evidence="7" id="KW-1185">Reference proteome</keyword>
<dbReference type="AlphaFoldDB" id="A0A8J7VYG5"/>
<sequence length="267" mass="28258">MQPPSPAPVLVTGASSGIGAAIAREYARRGVPLVLTARRGERLRALAAELAPRVACEVLVADLARPGAAAHVHAALGERGIRVGGLVNNAGYGVPGDYLTPSWARHADFLQVMVTATCELTWRLLPDIRAGGQGRILNVASFAALVPGAAGQTLYAGAKSFLVRFSESLALENRRHGVRVCALCPGFTRSEFHDVTGTRALVSQLPRWMWLDADAVARAGVDGVERGRTVVVPGLPYKALRAAIRLLPEAVLHTAMARGSRRIRDAG</sequence>
<dbReference type="PRINTS" id="PR00081">
    <property type="entry name" value="GDHRDH"/>
</dbReference>
<comment type="similarity">
    <text evidence="1 3">Belongs to the short-chain dehydrogenases/reductases (SDR) family.</text>
</comment>
<dbReference type="SMART" id="SM00822">
    <property type="entry name" value="PKS_KR"/>
    <property type="match status" value="1"/>
</dbReference>
<dbReference type="PIRSF" id="PIRSF000126">
    <property type="entry name" value="11-beta-HSD1"/>
    <property type="match status" value="1"/>
</dbReference>
<evidence type="ECO:0000256" key="2">
    <source>
        <dbReference type="ARBA" id="ARBA00023002"/>
    </source>
</evidence>
<proteinExistence type="inferred from homology"/>
<gene>
    <name evidence="6" type="ORF">KB893_010725</name>
    <name evidence="5" type="ORF">KB893_16590</name>
</gene>
<reference evidence="5" key="2">
    <citation type="submission" date="2021-04" db="EMBL/GenBank/DDBJ databases">
        <authorList>
            <person name="Karlyshev A.V."/>
        </authorList>
    </citation>
    <scope>NUCLEOTIDE SEQUENCE</scope>
    <source>
        <strain evidence="5">LMG 29479</strain>
    </source>
</reference>
<accession>A0A8J7VYG5</accession>
<dbReference type="Proteomes" id="UP000675747">
    <property type="component" value="Unassembled WGS sequence"/>
</dbReference>
<comment type="caution">
    <text evidence="5">The sequence shown here is derived from an EMBL/GenBank/DDBJ whole genome shotgun (WGS) entry which is preliminary data.</text>
</comment>
<name>A0A8J7VYG5_9GAMM</name>
<reference evidence="6 7" key="1">
    <citation type="journal article" date="2021" name="Microbiol. Resour. Announc.">
        <title>Draft Genome Sequence of Coralloluteibacterium stylophorae LMG 29479T.</title>
        <authorList>
            <person name="Karlyshev A.V."/>
            <person name="Kudryashova E.B."/>
            <person name="Ariskina E.V."/>
            <person name="Conroy A.P."/>
            <person name="Abidueva E.Y."/>
        </authorList>
    </citation>
    <scope>NUCLEOTIDE SEQUENCE [LARGE SCALE GENOMIC DNA]</scope>
    <source>
        <strain evidence="6 7">LMG 29479</strain>
    </source>
</reference>
<dbReference type="InterPro" id="IPR002347">
    <property type="entry name" value="SDR_fam"/>
</dbReference>
<dbReference type="EMBL" id="JAGQFT010000239">
    <property type="protein sequence ID" value="MBR0564104.1"/>
    <property type="molecule type" value="Genomic_DNA"/>
</dbReference>
<dbReference type="GO" id="GO:0016491">
    <property type="term" value="F:oxidoreductase activity"/>
    <property type="evidence" value="ECO:0007669"/>
    <property type="project" value="UniProtKB-KW"/>
</dbReference>
<dbReference type="PANTHER" id="PTHR44196:SF2">
    <property type="entry name" value="SHORT-CHAIN DEHYDROGENASE-RELATED"/>
    <property type="match status" value="1"/>
</dbReference>